<feature type="transmembrane region" description="Helical" evidence="1">
    <location>
        <begin position="66"/>
        <end position="86"/>
    </location>
</feature>
<evidence type="ECO:0000313" key="3">
    <source>
        <dbReference type="EMBL" id="MEN2788991.1"/>
    </source>
</evidence>
<sequence length="385" mass="43201">MSSDSMIFAGDTRARAEVTDASDHSGRGRVWFARFRSAVLTFLAWTCLGVFLAVPDTLMGFHWPVFMAKIVDAWAWALLTPALFLIDRKLASIEQNIVRLALLFLLLSIPFSLAHTYLSGLLLYAIPDVWWNPLLRPDFTIYFFLGSWQTYSALVGGVYAFKYYHRFLTSRLQLERVEKRLLESRLNALRLQLEPHFLFNALNTISSEVATNPNLARDMIGDLGALLRQSLDCKDSAEITLVRELSLLEHYLSIQRVRFGDRIEIAIEVEPETLSIMVPSMLLQPLVENAIRHGIEGRLSGGKVLISAWRDGNELQIRVLDDGVGLPPNWRMEASTGLGVRVARERLAALYPDRGERGFAIRRRNGGGTEVAISVPVSRTGSDGA</sequence>
<name>A0ABU9XZN2_9SPHN</name>
<feature type="transmembrane region" description="Helical" evidence="1">
    <location>
        <begin position="35"/>
        <end position="54"/>
    </location>
</feature>
<evidence type="ECO:0000313" key="4">
    <source>
        <dbReference type="Proteomes" id="UP001419910"/>
    </source>
</evidence>
<dbReference type="PANTHER" id="PTHR34220:SF7">
    <property type="entry name" value="SENSOR HISTIDINE KINASE YPDA"/>
    <property type="match status" value="1"/>
</dbReference>
<dbReference type="InterPro" id="IPR036890">
    <property type="entry name" value="HATPase_C_sf"/>
</dbReference>
<evidence type="ECO:0000256" key="1">
    <source>
        <dbReference type="SAM" id="Phobius"/>
    </source>
</evidence>
<dbReference type="Pfam" id="PF06580">
    <property type="entry name" value="His_kinase"/>
    <property type="match status" value="1"/>
</dbReference>
<feature type="transmembrane region" description="Helical" evidence="1">
    <location>
        <begin position="98"/>
        <end position="127"/>
    </location>
</feature>
<dbReference type="EMBL" id="JBDIME010000003">
    <property type="protein sequence ID" value="MEN2788991.1"/>
    <property type="molecule type" value="Genomic_DNA"/>
</dbReference>
<dbReference type="InterPro" id="IPR010559">
    <property type="entry name" value="Sig_transdc_His_kin_internal"/>
</dbReference>
<keyword evidence="1" id="KW-0812">Transmembrane</keyword>
<keyword evidence="1" id="KW-1133">Transmembrane helix</keyword>
<accession>A0ABU9XZN2</accession>
<evidence type="ECO:0000259" key="2">
    <source>
        <dbReference type="PROSITE" id="PS50109"/>
    </source>
</evidence>
<protein>
    <submittedName>
        <fullName evidence="3">Histidine kinase</fullName>
    </submittedName>
</protein>
<keyword evidence="3" id="KW-0808">Transferase</keyword>
<dbReference type="Pfam" id="PF02518">
    <property type="entry name" value="HATPase_c"/>
    <property type="match status" value="1"/>
</dbReference>
<keyword evidence="3" id="KW-0418">Kinase</keyword>
<dbReference type="PROSITE" id="PS50109">
    <property type="entry name" value="HIS_KIN"/>
    <property type="match status" value="1"/>
</dbReference>
<feature type="domain" description="Histidine kinase" evidence="2">
    <location>
        <begin position="282"/>
        <end position="379"/>
    </location>
</feature>
<dbReference type="PANTHER" id="PTHR34220">
    <property type="entry name" value="SENSOR HISTIDINE KINASE YPDA"/>
    <property type="match status" value="1"/>
</dbReference>
<keyword evidence="1" id="KW-0472">Membrane</keyword>
<keyword evidence="4" id="KW-1185">Reference proteome</keyword>
<comment type="caution">
    <text evidence="3">The sequence shown here is derived from an EMBL/GenBank/DDBJ whole genome shotgun (WGS) entry which is preliminary data.</text>
</comment>
<feature type="transmembrane region" description="Helical" evidence="1">
    <location>
        <begin position="139"/>
        <end position="161"/>
    </location>
</feature>
<dbReference type="InterPro" id="IPR050640">
    <property type="entry name" value="Bact_2-comp_sensor_kinase"/>
</dbReference>
<dbReference type="InterPro" id="IPR003594">
    <property type="entry name" value="HATPase_dom"/>
</dbReference>
<dbReference type="Gene3D" id="3.30.565.10">
    <property type="entry name" value="Histidine kinase-like ATPase, C-terminal domain"/>
    <property type="match status" value="1"/>
</dbReference>
<reference evidence="3 4" key="1">
    <citation type="submission" date="2024-05" db="EMBL/GenBank/DDBJ databases">
        <authorList>
            <person name="Liu Q."/>
            <person name="Xin Y.-H."/>
        </authorList>
    </citation>
    <scope>NUCLEOTIDE SEQUENCE [LARGE SCALE GENOMIC DNA]</scope>
    <source>
        <strain evidence="3 4">CGMCC 1.10181</strain>
    </source>
</reference>
<dbReference type="SUPFAM" id="SSF55874">
    <property type="entry name" value="ATPase domain of HSP90 chaperone/DNA topoisomerase II/histidine kinase"/>
    <property type="match status" value="1"/>
</dbReference>
<proteinExistence type="predicted"/>
<dbReference type="InterPro" id="IPR005467">
    <property type="entry name" value="His_kinase_dom"/>
</dbReference>
<dbReference type="RefSeq" id="WP_343891650.1">
    <property type="nucleotide sequence ID" value="NZ_BAAAEH010000047.1"/>
</dbReference>
<dbReference type="GO" id="GO:0016301">
    <property type="term" value="F:kinase activity"/>
    <property type="evidence" value="ECO:0007669"/>
    <property type="project" value="UniProtKB-KW"/>
</dbReference>
<dbReference type="Proteomes" id="UP001419910">
    <property type="component" value="Unassembled WGS sequence"/>
</dbReference>
<gene>
    <name evidence="3" type="ORF">ABC974_05085</name>
</gene>
<organism evidence="3 4">
    <name type="scientific">Sphingomonas oligophenolica</name>
    <dbReference type="NCBI Taxonomy" id="301154"/>
    <lineage>
        <taxon>Bacteria</taxon>
        <taxon>Pseudomonadati</taxon>
        <taxon>Pseudomonadota</taxon>
        <taxon>Alphaproteobacteria</taxon>
        <taxon>Sphingomonadales</taxon>
        <taxon>Sphingomonadaceae</taxon>
        <taxon>Sphingomonas</taxon>
    </lineage>
</organism>